<keyword evidence="6" id="KW-1133">Transmembrane helix</keyword>
<dbReference type="PROSITE" id="PS50920">
    <property type="entry name" value="SOLCAR"/>
    <property type="match status" value="3"/>
</dbReference>
<evidence type="ECO:0000256" key="7">
    <source>
        <dbReference type="ARBA" id="ARBA00023136"/>
    </source>
</evidence>
<dbReference type="InterPro" id="IPR050391">
    <property type="entry name" value="Mito_Metabolite_Transporter"/>
</dbReference>
<accession>A0AB40AHD0</accession>
<evidence type="ECO:0000256" key="4">
    <source>
        <dbReference type="ARBA" id="ARBA00022692"/>
    </source>
</evidence>
<dbReference type="SUPFAM" id="SSF103506">
    <property type="entry name" value="Mitochondrial carrier"/>
    <property type="match status" value="1"/>
</dbReference>
<evidence type="ECO:0000256" key="9">
    <source>
        <dbReference type="RuleBase" id="RU000488"/>
    </source>
</evidence>
<proteinExistence type="inferred from homology"/>
<keyword evidence="7 8" id="KW-0472">Membrane</keyword>
<comment type="subcellular location">
    <subcellularLocation>
        <location evidence="1">Membrane</location>
        <topology evidence="1">Multi-pass membrane protein</topology>
    </subcellularLocation>
</comment>
<reference evidence="11" key="1">
    <citation type="submission" date="2025-08" db="UniProtKB">
        <authorList>
            <consortium name="RefSeq"/>
        </authorList>
    </citation>
    <scope>IDENTIFICATION</scope>
</reference>
<dbReference type="Pfam" id="PF00153">
    <property type="entry name" value="Mito_carr"/>
    <property type="match status" value="3"/>
</dbReference>
<keyword evidence="5" id="KW-0677">Repeat</keyword>
<evidence type="ECO:0000256" key="6">
    <source>
        <dbReference type="ARBA" id="ARBA00022989"/>
    </source>
</evidence>
<sequence>MVEKFVLKFDRLEGGGVHISPRERERERERRALMAATSTSPSSAFLERFRNPKNQGSDGRLLYAFQYFATNATAVTVSVSLTHPLDVLKIRLQMQRAGQRGPLIGMGKLCGKIVKIEGPVALCSGLAPAMVRSLLCGGLRLSLYEPCKSFADSVFGSANIFVKLVSGTISGAIATAVTNPVDVLKVRMQMNMNPQRGPVGELRQIISEEGLKGLWKGVGTSMTRAGALTASYDESKQALLRWTPLEEGFLLHLISSCIAGAVGTLVTGPMDIVKTRLMLQQESKGGIIYRNSFHCAYQVARTEGLRALYKGGFATYARLGPQTTIMFVVCEKLRELIGMKAI</sequence>
<organism evidence="10 11">
    <name type="scientific">Dioscorea cayennensis subsp. rotundata</name>
    <name type="common">White Guinea yam</name>
    <name type="synonym">Dioscorea rotundata</name>
    <dbReference type="NCBI Taxonomy" id="55577"/>
    <lineage>
        <taxon>Eukaryota</taxon>
        <taxon>Viridiplantae</taxon>
        <taxon>Streptophyta</taxon>
        <taxon>Embryophyta</taxon>
        <taxon>Tracheophyta</taxon>
        <taxon>Spermatophyta</taxon>
        <taxon>Magnoliopsida</taxon>
        <taxon>Liliopsida</taxon>
        <taxon>Dioscoreales</taxon>
        <taxon>Dioscoreaceae</taxon>
        <taxon>Dioscorea</taxon>
    </lineage>
</organism>
<dbReference type="InterPro" id="IPR018108">
    <property type="entry name" value="MCP_transmembrane"/>
</dbReference>
<evidence type="ECO:0000256" key="8">
    <source>
        <dbReference type="PROSITE-ProRule" id="PRU00282"/>
    </source>
</evidence>
<dbReference type="InterPro" id="IPR023395">
    <property type="entry name" value="MCP_dom_sf"/>
</dbReference>
<evidence type="ECO:0000256" key="2">
    <source>
        <dbReference type="ARBA" id="ARBA00006375"/>
    </source>
</evidence>
<evidence type="ECO:0000256" key="3">
    <source>
        <dbReference type="ARBA" id="ARBA00022448"/>
    </source>
</evidence>
<evidence type="ECO:0000256" key="1">
    <source>
        <dbReference type="ARBA" id="ARBA00004141"/>
    </source>
</evidence>
<dbReference type="Gene3D" id="1.50.40.10">
    <property type="entry name" value="Mitochondrial carrier domain"/>
    <property type="match status" value="1"/>
</dbReference>
<feature type="repeat" description="Solcar" evidence="8">
    <location>
        <begin position="62"/>
        <end position="150"/>
    </location>
</feature>
<name>A0AB40AHD0_DIOCR</name>
<protein>
    <submittedName>
        <fullName evidence="11">Mitochondrial substrate carrier family protein ucpB</fullName>
    </submittedName>
</protein>
<comment type="similarity">
    <text evidence="2 9">Belongs to the mitochondrial carrier (TC 2.A.29) family.</text>
</comment>
<feature type="repeat" description="Solcar" evidence="8">
    <location>
        <begin position="247"/>
        <end position="336"/>
    </location>
</feature>
<keyword evidence="3 9" id="KW-0813">Transport</keyword>
<feature type="repeat" description="Solcar" evidence="8">
    <location>
        <begin position="158"/>
        <end position="242"/>
    </location>
</feature>
<dbReference type="Proteomes" id="UP001515500">
    <property type="component" value="Chromosome 19"/>
</dbReference>
<dbReference type="GO" id="GO:0016020">
    <property type="term" value="C:membrane"/>
    <property type="evidence" value="ECO:0007669"/>
    <property type="project" value="UniProtKB-SubCell"/>
</dbReference>
<evidence type="ECO:0000313" key="10">
    <source>
        <dbReference type="Proteomes" id="UP001515500"/>
    </source>
</evidence>
<gene>
    <name evidence="11" type="primary">LOC120249772</name>
</gene>
<dbReference type="AlphaFoldDB" id="A0AB40AHD0"/>
<evidence type="ECO:0000313" key="11">
    <source>
        <dbReference type="RefSeq" id="XP_039114347.1"/>
    </source>
</evidence>
<dbReference type="PANTHER" id="PTHR45618">
    <property type="entry name" value="MITOCHONDRIAL DICARBOXYLATE CARRIER-RELATED"/>
    <property type="match status" value="1"/>
</dbReference>
<dbReference type="GeneID" id="120249772"/>
<keyword evidence="4 8" id="KW-0812">Transmembrane</keyword>
<keyword evidence="10" id="KW-1185">Reference proteome</keyword>
<evidence type="ECO:0000256" key="5">
    <source>
        <dbReference type="ARBA" id="ARBA00022737"/>
    </source>
</evidence>
<dbReference type="RefSeq" id="XP_039114347.1">
    <property type="nucleotide sequence ID" value="XM_039258413.1"/>
</dbReference>